<dbReference type="Proteomes" id="UP000646579">
    <property type="component" value="Unassembled WGS sequence"/>
</dbReference>
<evidence type="ECO:0000313" key="2">
    <source>
        <dbReference type="Proteomes" id="UP000646579"/>
    </source>
</evidence>
<reference evidence="1" key="1">
    <citation type="journal article" date="2014" name="Int. J. Syst. Evol. Microbiol.">
        <title>Complete genome sequence of Corynebacterium casei LMG S-19264T (=DSM 44701T), isolated from a smear-ripened cheese.</title>
        <authorList>
            <consortium name="US DOE Joint Genome Institute (JGI-PGF)"/>
            <person name="Walter F."/>
            <person name="Albersmeier A."/>
            <person name="Kalinowski J."/>
            <person name="Ruckert C."/>
        </authorList>
    </citation>
    <scope>NUCLEOTIDE SEQUENCE</scope>
    <source>
        <strain evidence="1">KCTC 32437</strain>
    </source>
</reference>
<dbReference type="RefSeq" id="WP_189422998.1">
    <property type="nucleotide sequence ID" value="NZ_BMZE01000001.1"/>
</dbReference>
<dbReference type="AlphaFoldDB" id="A0A918RY86"/>
<name>A0A918RY86_9HYPH</name>
<proteinExistence type="predicted"/>
<comment type="caution">
    <text evidence="1">The sequence shown here is derived from an EMBL/GenBank/DDBJ whole genome shotgun (WGS) entry which is preliminary data.</text>
</comment>
<accession>A0A918RY86</accession>
<dbReference type="EMBL" id="BMZE01000001">
    <property type="protein sequence ID" value="GHA13333.1"/>
    <property type="molecule type" value="Genomic_DNA"/>
</dbReference>
<gene>
    <name evidence="1" type="ORF">GCM10007989_04910</name>
</gene>
<evidence type="ECO:0000313" key="1">
    <source>
        <dbReference type="EMBL" id="GHA13333.1"/>
    </source>
</evidence>
<organism evidence="1 2">
    <name type="scientific">Devosia pacifica</name>
    <dbReference type="NCBI Taxonomy" id="1335967"/>
    <lineage>
        <taxon>Bacteria</taxon>
        <taxon>Pseudomonadati</taxon>
        <taxon>Pseudomonadota</taxon>
        <taxon>Alphaproteobacteria</taxon>
        <taxon>Hyphomicrobiales</taxon>
        <taxon>Devosiaceae</taxon>
        <taxon>Devosia</taxon>
    </lineage>
</organism>
<keyword evidence="2" id="KW-1185">Reference proteome</keyword>
<sequence length="730" mass="79659">MEQLVVFRDRQELDPADLNGIETIARTSLDRIVREAVTSDARYAGLQVAAATVTSVSVGPGAFFNEGRVYAVSEPAPINLYENLPINHRRYIAIVASGQDDVNDRVEERDFLIDADSDEVEPQAVPMRTVRLGGVSKVVGTENIDPQVPTIPPGAILVATVLMSTSGIQSVKMHEETRLPSLKRHAERLIDLDNFRKRAEPQIGALTTQLANIADRTEDKLDREELLPMQLDLARIKERVNLPDDYYDYGSDKFTDADETDPASASGHTIAGDGLGFASVTATRALSLLNPTDPKVKRYEADWIQPSYSPKVMLEVLGESGTITMSSYQTQGADTQKAVVSRKEVKYQGFMADYVNRQLDAGRKVRRGITLADGSRGYYYITKEYKDVTTYVTVPGPVTTHTGAQLSQTVLAPRTFVMSQLGFFLAELDASGDVTVLVTKTKDGKPDLDAVINRVTVARANLIGGGETVAAIQPTLLEAGQLYAFVFITQGGHKITVAEAGSTEGQFYYGQDGAWVSTDATRDVKLKLYANKFDRTRTEVALGTVTLAGGISDISWGTDVIEPEGTQIYLEARKAGHWYTLYDHGFLDDEPDTLELRAVFVGTSDLQPSLKLGADLITLHRVGDTIEHLSTARILAAGKQNFVVDLHLTNYSPDDPDQDLTVTLKRGAGYATTTTASAEVVEDDILGTKRVRFSFNTGTPITSYKIAISGSRQAPAFPFLVLERVDVAIS</sequence>
<reference evidence="1" key="2">
    <citation type="submission" date="2020-09" db="EMBL/GenBank/DDBJ databases">
        <authorList>
            <person name="Sun Q."/>
            <person name="Kim S."/>
        </authorList>
    </citation>
    <scope>NUCLEOTIDE SEQUENCE</scope>
    <source>
        <strain evidence="1">KCTC 32437</strain>
    </source>
</reference>
<evidence type="ECO:0008006" key="3">
    <source>
        <dbReference type="Google" id="ProtNLM"/>
    </source>
</evidence>
<protein>
    <recommendedName>
        <fullName evidence="3">DUF4815 domain-containing protein</fullName>
    </recommendedName>
</protein>